<evidence type="ECO:0000256" key="1">
    <source>
        <dbReference type="SAM" id="SignalP"/>
    </source>
</evidence>
<proteinExistence type="predicted"/>
<gene>
    <name evidence="3" type="ORF">F2Y07_07015</name>
    <name evidence="2" type="ORF">F2Y13_00340</name>
</gene>
<evidence type="ECO:0000313" key="2">
    <source>
        <dbReference type="EMBL" id="KAA2371953.1"/>
    </source>
</evidence>
<feature type="signal peptide" evidence="1">
    <location>
        <begin position="1"/>
        <end position="20"/>
    </location>
</feature>
<dbReference type="GeneID" id="92756833"/>
<evidence type="ECO:0000313" key="5">
    <source>
        <dbReference type="Proteomes" id="UP000323567"/>
    </source>
</evidence>
<dbReference type="EMBL" id="VVXK01000001">
    <property type="protein sequence ID" value="KAA2371953.1"/>
    <property type="molecule type" value="Genomic_DNA"/>
</dbReference>
<evidence type="ECO:0000313" key="4">
    <source>
        <dbReference type="Proteomes" id="UP000322658"/>
    </source>
</evidence>
<dbReference type="RefSeq" id="WP_015547084.1">
    <property type="nucleotide sequence ID" value="NZ_AP031448.1"/>
</dbReference>
<reference evidence="4 5" key="1">
    <citation type="journal article" date="2019" name="Nat. Med.">
        <title>A library of human gut bacterial isolates paired with longitudinal multiomics data enables mechanistic microbiome research.</title>
        <authorList>
            <person name="Poyet M."/>
            <person name="Groussin M."/>
            <person name="Gibbons S.M."/>
            <person name="Avila-Pacheco J."/>
            <person name="Jiang X."/>
            <person name="Kearney S.M."/>
            <person name="Perrotta A.R."/>
            <person name="Berdy B."/>
            <person name="Zhao S."/>
            <person name="Lieberman T.D."/>
            <person name="Swanson P.K."/>
            <person name="Smith M."/>
            <person name="Roesemann S."/>
            <person name="Alexander J.E."/>
            <person name="Rich S.A."/>
            <person name="Livny J."/>
            <person name="Vlamakis H."/>
            <person name="Clish C."/>
            <person name="Bullock K."/>
            <person name="Deik A."/>
            <person name="Scott J."/>
            <person name="Pierce K.A."/>
            <person name="Xavier R.J."/>
            <person name="Alm E.J."/>
        </authorList>
    </citation>
    <scope>NUCLEOTIDE SEQUENCE [LARGE SCALE GENOMIC DNA]</scope>
    <source>
        <strain evidence="3 4">BIOML-A1</strain>
        <strain evidence="2 5">BIOML-A2</strain>
    </source>
</reference>
<evidence type="ECO:0000313" key="3">
    <source>
        <dbReference type="EMBL" id="KAA2375744.1"/>
    </source>
</evidence>
<sequence>MRRLLFLMPILLCAAVSAHAQSLDAFKQRLAEPTPGATLFNRAQVTVTEHDDAARAVADAARAGQRLYFEGFHRVCVFSDNGPAARDGAFAAKALFEETYPDVKVYVDYEIPYFIVSAGNCLTKEEAIMLKGRVSATFPKAFLKQLKREKSPISNLLDQ</sequence>
<organism evidence="3 4">
    <name type="scientific">Alistipes shahii</name>
    <dbReference type="NCBI Taxonomy" id="328814"/>
    <lineage>
        <taxon>Bacteria</taxon>
        <taxon>Pseudomonadati</taxon>
        <taxon>Bacteroidota</taxon>
        <taxon>Bacteroidia</taxon>
        <taxon>Bacteroidales</taxon>
        <taxon>Rikenellaceae</taxon>
        <taxon>Alistipes</taxon>
    </lineage>
</organism>
<dbReference type="Proteomes" id="UP000323567">
    <property type="component" value="Unassembled WGS sequence"/>
</dbReference>
<comment type="caution">
    <text evidence="3">The sequence shown here is derived from an EMBL/GenBank/DDBJ whole genome shotgun (WGS) entry which is preliminary data.</text>
</comment>
<dbReference type="AlphaFoldDB" id="A0A5B3GQ12"/>
<keyword evidence="1" id="KW-0732">Signal</keyword>
<feature type="chain" id="PRO_5036138425" description="SPOR domain-containing protein" evidence="1">
    <location>
        <begin position="21"/>
        <end position="159"/>
    </location>
</feature>
<dbReference type="Proteomes" id="UP000322658">
    <property type="component" value="Unassembled WGS sequence"/>
</dbReference>
<protein>
    <recommendedName>
        <fullName evidence="6">SPOR domain-containing protein</fullName>
    </recommendedName>
</protein>
<evidence type="ECO:0008006" key="6">
    <source>
        <dbReference type="Google" id="ProtNLM"/>
    </source>
</evidence>
<accession>A0A5B3GQ12</accession>
<name>A0A5B3GQ12_9BACT</name>
<dbReference type="EMBL" id="VVXJ01000013">
    <property type="protein sequence ID" value="KAA2375744.1"/>
    <property type="molecule type" value="Genomic_DNA"/>
</dbReference>